<dbReference type="RefSeq" id="WP_234612630.1">
    <property type="nucleotide sequence ID" value="NZ_CP098806.1"/>
</dbReference>
<dbReference type="EMBL" id="JAJTTA010000002">
    <property type="protein sequence ID" value="MCF0040189.1"/>
    <property type="molecule type" value="Genomic_DNA"/>
</dbReference>
<proteinExistence type="predicted"/>
<dbReference type="SUPFAM" id="SSF53720">
    <property type="entry name" value="ALDH-like"/>
    <property type="match status" value="1"/>
</dbReference>
<sequence>MEIKGKNYIGYSLSSQGDRTFQSYVPAKDSFLPEHFHTATIDEVEQTMLLAKQAFGKYAQVSAAKRADFLIAISEEIMAIGDVLLERANLETGLPIARLQGERARTINQLTQFAELLREGSWMDASIDTALPDRTPVPKPDIRKMLVPIGPVIVFGSSNFPFAYSVAGVDTGPALAAGNPVIVKAHAAHPGVSDLTAQAIVKAAQRTGMPDGVFSMLYDDGFEVGTALVKHPASKAVGFTGSMKGGMALFKMAQEREEPIAVFAEMGSVNPIVVLPEYLEHNALELGKTLAGSVSLGAGQFCTNPGLVFVTKTQGLIAFTDSYKNEILKTTSATMLTAGICKNYYKLCDHAFEQEDVNKLAVSEQMSEGQNQAQASIATVSGESFIANPKLHEEVFGPFSLLVICEDTNEMLEAISHLKGQLTCSLMAEESEVNAHAEIVNQLAQISGRFILNGVPTGVEVCPSMHHGGPFPATADAKFTSVGRHSILRFVRPQSFQGWPDELLPDELKNSNPLGIFRLVNNQFSKDAIK</sequence>
<dbReference type="InterPro" id="IPR015590">
    <property type="entry name" value="Aldehyde_DH_dom"/>
</dbReference>
<keyword evidence="4" id="KW-1185">Reference proteome</keyword>
<dbReference type="CDD" id="cd07129">
    <property type="entry name" value="ALDH_KGSADH"/>
    <property type="match status" value="1"/>
</dbReference>
<feature type="domain" description="Aldehyde dehydrogenase" evidence="2">
    <location>
        <begin position="16"/>
        <end position="431"/>
    </location>
</feature>
<dbReference type="InterPro" id="IPR050740">
    <property type="entry name" value="Aldehyde_DH_Superfamily"/>
</dbReference>
<dbReference type="PANTHER" id="PTHR43353:SF3">
    <property type="entry name" value="ALDEHYDE DEHYDROGENASE-RELATED"/>
    <property type="match status" value="1"/>
</dbReference>
<gene>
    <name evidence="3" type="ORF">LXM24_08850</name>
</gene>
<comment type="caution">
    <text evidence="3">The sequence shown here is derived from an EMBL/GenBank/DDBJ whole genome shotgun (WGS) entry which is preliminary data.</text>
</comment>
<dbReference type="Gene3D" id="3.40.309.10">
    <property type="entry name" value="Aldehyde Dehydrogenase, Chain A, domain 2"/>
    <property type="match status" value="1"/>
</dbReference>
<evidence type="ECO:0000256" key="1">
    <source>
        <dbReference type="ARBA" id="ARBA00023002"/>
    </source>
</evidence>
<evidence type="ECO:0000259" key="2">
    <source>
        <dbReference type="Pfam" id="PF00171"/>
    </source>
</evidence>
<dbReference type="AlphaFoldDB" id="A0A9X1T9P9"/>
<dbReference type="Proteomes" id="UP001139700">
    <property type="component" value="Unassembled WGS sequence"/>
</dbReference>
<dbReference type="Pfam" id="PF00171">
    <property type="entry name" value="Aldedh"/>
    <property type="match status" value="1"/>
</dbReference>
<dbReference type="PANTHER" id="PTHR43353">
    <property type="entry name" value="SUCCINATE-SEMIALDEHYDE DEHYDROGENASE, MITOCHONDRIAL"/>
    <property type="match status" value="1"/>
</dbReference>
<evidence type="ECO:0000313" key="3">
    <source>
        <dbReference type="EMBL" id="MCF0040189.1"/>
    </source>
</evidence>
<name>A0A9X1T9P9_9BACT</name>
<dbReference type="Gene3D" id="3.40.605.10">
    <property type="entry name" value="Aldehyde Dehydrogenase, Chain A, domain 1"/>
    <property type="match status" value="1"/>
</dbReference>
<dbReference type="InterPro" id="IPR016163">
    <property type="entry name" value="Ald_DH_C"/>
</dbReference>
<evidence type="ECO:0000313" key="4">
    <source>
        <dbReference type="Proteomes" id="UP001139700"/>
    </source>
</evidence>
<reference evidence="3" key="1">
    <citation type="submission" date="2021-12" db="EMBL/GenBank/DDBJ databases">
        <title>Novel species in genus Dyadobacter.</title>
        <authorList>
            <person name="Ma C."/>
        </authorList>
    </citation>
    <scope>NUCLEOTIDE SEQUENCE</scope>
    <source>
        <strain evidence="3">CY399</strain>
    </source>
</reference>
<protein>
    <submittedName>
        <fullName evidence="3">Aldehyde dehydrogenase (NADP(+))</fullName>
    </submittedName>
</protein>
<accession>A0A9X1T9P9</accession>
<organism evidence="3 4">
    <name type="scientific">Dyadobacter fanqingshengii</name>
    <dbReference type="NCBI Taxonomy" id="2906443"/>
    <lineage>
        <taxon>Bacteria</taxon>
        <taxon>Pseudomonadati</taxon>
        <taxon>Bacteroidota</taxon>
        <taxon>Cytophagia</taxon>
        <taxon>Cytophagales</taxon>
        <taxon>Spirosomataceae</taxon>
        <taxon>Dyadobacter</taxon>
    </lineage>
</organism>
<dbReference type="InterPro" id="IPR016162">
    <property type="entry name" value="Ald_DH_N"/>
</dbReference>
<dbReference type="InterPro" id="IPR044151">
    <property type="entry name" value="ALDH_KGSADH"/>
</dbReference>
<dbReference type="GO" id="GO:0016620">
    <property type="term" value="F:oxidoreductase activity, acting on the aldehyde or oxo group of donors, NAD or NADP as acceptor"/>
    <property type="evidence" value="ECO:0007669"/>
    <property type="project" value="InterPro"/>
</dbReference>
<keyword evidence="1" id="KW-0560">Oxidoreductase</keyword>
<dbReference type="InterPro" id="IPR016161">
    <property type="entry name" value="Ald_DH/histidinol_DH"/>
</dbReference>